<name>A0A2S8GUM0_9BACT</name>
<reference evidence="1 2" key="1">
    <citation type="submission" date="2018-02" db="EMBL/GenBank/DDBJ databases">
        <title>Comparative genomes isolates from brazilian mangrove.</title>
        <authorList>
            <person name="Araujo J.E."/>
            <person name="Taketani R.G."/>
            <person name="Silva M.C.P."/>
            <person name="Loureco M.V."/>
            <person name="Andreote F.D."/>
        </authorList>
    </citation>
    <scope>NUCLEOTIDE SEQUENCE [LARGE SCALE GENOMIC DNA]</scope>
    <source>
        <strain evidence="1 2">Nap-Phe MGV</strain>
    </source>
</reference>
<dbReference type="Proteomes" id="UP000237819">
    <property type="component" value="Unassembled WGS sequence"/>
</dbReference>
<proteinExistence type="predicted"/>
<sequence length="212" mass="23208">MSNEPSASLIAAMTGATSFPTEDGITQVEWRDVGMLPISTGQIVACDPLTFVGPRPLDRTIEPGEYPLRVLIAHYLNEDQRIAAAVLVVEHSQFPHSWQMATTEGESRSKLKPGEIYGYPVDSGTAGFLDLATAKALDAVLLEDFAYLEKILDDLQANYEPTRSWTIHPIQGDLDLCLSAFSSGVGDGSYPCYWGLDTDGHVVWLLTEFDLL</sequence>
<evidence type="ECO:0000313" key="1">
    <source>
        <dbReference type="EMBL" id="PQO48110.1"/>
    </source>
</evidence>
<comment type="caution">
    <text evidence="1">The sequence shown here is derived from an EMBL/GenBank/DDBJ whole genome shotgun (WGS) entry which is preliminary data.</text>
</comment>
<dbReference type="AlphaFoldDB" id="A0A2S8GUM0"/>
<protein>
    <recommendedName>
        <fullName evidence="3">DUF4241 domain-containing protein</fullName>
    </recommendedName>
</protein>
<dbReference type="RefSeq" id="WP_105333341.1">
    <property type="nucleotide sequence ID" value="NZ_PUHZ01000001.1"/>
</dbReference>
<evidence type="ECO:0000313" key="2">
    <source>
        <dbReference type="Proteomes" id="UP000237819"/>
    </source>
</evidence>
<dbReference type="OrthoDB" id="9789980at2"/>
<organism evidence="1 2">
    <name type="scientific">Blastopirellula marina</name>
    <dbReference type="NCBI Taxonomy" id="124"/>
    <lineage>
        <taxon>Bacteria</taxon>
        <taxon>Pseudomonadati</taxon>
        <taxon>Planctomycetota</taxon>
        <taxon>Planctomycetia</taxon>
        <taxon>Pirellulales</taxon>
        <taxon>Pirellulaceae</taxon>
        <taxon>Blastopirellula</taxon>
    </lineage>
</organism>
<dbReference type="Pfam" id="PF14025">
    <property type="entry name" value="DUF4241"/>
    <property type="match status" value="1"/>
</dbReference>
<gene>
    <name evidence="1" type="ORF">C5Y93_00055</name>
</gene>
<evidence type="ECO:0008006" key="3">
    <source>
        <dbReference type="Google" id="ProtNLM"/>
    </source>
</evidence>
<accession>A0A2S8GUM0</accession>
<dbReference type="EMBL" id="PUHZ01000001">
    <property type="protein sequence ID" value="PQO48110.1"/>
    <property type="molecule type" value="Genomic_DNA"/>
</dbReference>
<dbReference type="InterPro" id="IPR025335">
    <property type="entry name" value="DUF4241"/>
</dbReference>